<accession>A0A382Z7V1</accession>
<proteinExistence type="predicted"/>
<evidence type="ECO:0000313" key="2">
    <source>
        <dbReference type="EMBL" id="SVD91572.1"/>
    </source>
</evidence>
<gene>
    <name evidence="2" type="ORF">METZ01_LOCUS444426</name>
</gene>
<feature type="compositionally biased region" description="Polar residues" evidence="1">
    <location>
        <begin position="46"/>
        <end position="61"/>
    </location>
</feature>
<feature type="compositionally biased region" description="Low complexity" evidence="1">
    <location>
        <begin position="31"/>
        <end position="45"/>
    </location>
</feature>
<dbReference type="EMBL" id="UINC01181732">
    <property type="protein sequence ID" value="SVD91572.1"/>
    <property type="molecule type" value="Genomic_DNA"/>
</dbReference>
<organism evidence="2">
    <name type="scientific">marine metagenome</name>
    <dbReference type="NCBI Taxonomy" id="408172"/>
    <lineage>
        <taxon>unclassified sequences</taxon>
        <taxon>metagenomes</taxon>
        <taxon>ecological metagenomes</taxon>
    </lineage>
</organism>
<dbReference type="PROSITE" id="PS51257">
    <property type="entry name" value="PROKAR_LIPOPROTEIN"/>
    <property type="match status" value="1"/>
</dbReference>
<protein>
    <submittedName>
        <fullName evidence="2">Uncharacterized protein</fullName>
    </submittedName>
</protein>
<feature type="non-terminal residue" evidence="2">
    <location>
        <position position="61"/>
    </location>
</feature>
<name>A0A382Z7V1_9ZZZZ</name>
<evidence type="ECO:0000256" key="1">
    <source>
        <dbReference type="SAM" id="MobiDB-lite"/>
    </source>
</evidence>
<feature type="region of interest" description="Disordered" evidence="1">
    <location>
        <begin position="31"/>
        <end position="61"/>
    </location>
</feature>
<dbReference type="AlphaFoldDB" id="A0A382Z7V1"/>
<sequence>MNRQRLALTLITLVLGLAAACGSDEQVLPTAMPTATPNATPTTQTKSVEQVEPQSQALMLR</sequence>
<reference evidence="2" key="1">
    <citation type="submission" date="2018-05" db="EMBL/GenBank/DDBJ databases">
        <authorList>
            <person name="Lanie J.A."/>
            <person name="Ng W.-L."/>
            <person name="Kazmierczak K.M."/>
            <person name="Andrzejewski T.M."/>
            <person name="Davidsen T.M."/>
            <person name="Wayne K.J."/>
            <person name="Tettelin H."/>
            <person name="Glass J.I."/>
            <person name="Rusch D."/>
            <person name="Podicherti R."/>
            <person name="Tsui H.-C.T."/>
            <person name="Winkler M.E."/>
        </authorList>
    </citation>
    <scope>NUCLEOTIDE SEQUENCE</scope>
</reference>